<evidence type="ECO:0000256" key="1">
    <source>
        <dbReference type="ARBA" id="ARBA00002591"/>
    </source>
</evidence>
<keyword evidence="6 7" id="KW-0998">Cell outer membrane</keyword>
<dbReference type="Proteomes" id="UP000663923">
    <property type="component" value="Chromosome"/>
</dbReference>
<accession>A0ABX7T1K8</accession>
<dbReference type="PRINTS" id="PR01008">
    <property type="entry name" value="FLGLRINGFLGH"/>
</dbReference>
<comment type="subcellular location">
    <subcellularLocation>
        <location evidence="7">Cell outer membrane</location>
        <topology evidence="7">Lipid-anchor</topology>
    </subcellularLocation>
    <subcellularLocation>
        <location evidence="7">Bacterial flagellum basal body</location>
    </subcellularLocation>
</comment>
<dbReference type="PROSITE" id="PS51257">
    <property type="entry name" value="PROKAR_LIPOPROTEIN"/>
    <property type="match status" value="1"/>
</dbReference>
<organism evidence="9 10">
    <name type="scientific">Parasphingorhabdus cellanae</name>
    <dbReference type="NCBI Taxonomy" id="2806553"/>
    <lineage>
        <taxon>Bacteria</taxon>
        <taxon>Pseudomonadati</taxon>
        <taxon>Pseudomonadota</taxon>
        <taxon>Alphaproteobacteria</taxon>
        <taxon>Sphingomonadales</taxon>
        <taxon>Sphingomonadaceae</taxon>
        <taxon>Parasphingorhabdus</taxon>
    </lineage>
</organism>
<keyword evidence="7" id="KW-0449">Lipoprotein</keyword>
<comment type="similarity">
    <text evidence="2 7">Belongs to the FlgH family.</text>
</comment>
<sequence>MRLSSNMYKFCAVSVAPLLLISCMGSGGMSAEPGFVGAVADPLPAPPPAAANGAIFQQASGYAALTSGMRASMKGDIITILLVENTSASKSNSASKDRGGSISLNPPTTGLLSLFSPSDVATSGSQNFSGTGNASQSNSLQGQVSVTVAESYANGTMLVRGQKMTSLNRGDEHVQFSGLIRAIDVSSDNTIPSTKVANARIIYGGSGEIASASKQGWLQKFFSFISPF</sequence>
<keyword evidence="9" id="KW-0969">Cilium</keyword>
<name>A0ABX7T1K8_9SPHN</name>
<evidence type="ECO:0000256" key="3">
    <source>
        <dbReference type="ARBA" id="ARBA00022729"/>
    </source>
</evidence>
<feature type="chain" id="PRO_5047388240" description="Flagellar L-ring protein" evidence="8">
    <location>
        <begin position="32"/>
        <end position="228"/>
    </location>
</feature>
<evidence type="ECO:0000256" key="7">
    <source>
        <dbReference type="HAMAP-Rule" id="MF_00415"/>
    </source>
</evidence>
<evidence type="ECO:0000313" key="10">
    <source>
        <dbReference type="Proteomes" id="UP000663923"/>
    </source>
</evidence>
<gene>
    <name evidence="7" type="primary">flgH</name>
    <name evidence="9" type="ORF">J4G78_14670</name>
</gene>
<evidence type="ECO:0000313" key="9">
    <source>
        <dbReference type="EMBL" id="QTD55435.1"/>
    </source>
</evidence>
<proteinExistence type="inferred from homology"/>
<keyword evidence="5 7" id="KW-0975">Bacterial flagellum</keyword>
<feature type="signal peptide" evidence="8">
    <location>
        <begin position="1"/>
        <end position="31"/>
    </location>
</feature>
<keyword evidence="10" id="KW-1185">Reference proteome</keyword>
<comment type="subunit">
    <text evidence="7">The basal body constitutes a major portion of the flagellar organelle and consists of four rings (L,P,S, and M) mounted on a central rod.</text>
</comment>
<dbReference type="PANTHER" id="PTHR34933:SF1">
    <property type="entry name" value="FLAGELLAR L-RING PROTEIN"/>
    <property type="match status" value="1"/>
</dbReference>
<dbReference type="InterPro" id="IPR000527">
    <property type="entry name" value="Flag_Lring"/>
</dbReference>
<evidence type="ECO:0000256" key="4">
    <source>
        <dbReference type="ARBA" id="ARBA00023136"/>
    </source>
</evidence>
<keyword evidence="9" id="KW-0966">Cell projection</keyword>
<protein>
    <recommendedName>
        <fullName evidence="7">Flagellar L-ring protein</fullName>
    </recommendedName>
    <alternativeName>
        <fullName evidence="7">Basal body L-ring protein</fullName>
    </alternativeName>
</protein>
<keyword evidence="9" id="KW-0282">Flagellum</keyword>
<keyword evidence="4 7" id="KW-0472">Membrane</keyword>
<comment type="function">
    <text evidence="1 7">Assembles around the rod to form the L-ring and probably protects the motor/basal body from shearing forces during rotation.</text>
</comment>
<dbReference type="HAMAP" id="MF_00415">
    <property type="entry name" value="FlgH"/>
    <property type="match status" value="1"/>
</dbReference>
<evidence type="ECO:0000256" key="5">
    <source>
        <dbReference type="ARBA" id="ARBA00023143"/>
    </source>
</evidence>
<evidence type="ECO:0000256" key="8">
    <source>
        <dbReference type="SAM" id="SignalP"/>
    </source>
</evidence>
<keyword evidence="3 7" id="KW-0732">Signal</keyword>
<dbReference type="Pfam" id="PF02107">
    <property type="entry name" value="FlgH"/>
    <property type="match status" value="1"/>
</dbReference>
<reference evidence="9 10" key="1">
    <citation type="submission" date="2021-03" db="EMBL/GenBank/DDBJ databases">
        <title>Complete genome of Parasphingorhabdus_sp.JHSY0214.</title>
        <authorList>
            <person name="Yoo J.H."/>
            <person name="Bae J.W."/>
        </authorList>
    </citation>
    <scope>NUCLEOTIDE SEQUENCE [LARGE SCALE GENOMIC DNA]</scope>
    <source>
        <strain evidence="9 10">JHSY0214</strain>
    </source>
</reference>
<evidence type="ECO:0000256" key="2">
    <source>
        <dbReference type="ARBA" id="ARBA00006929"/>
    </source>
</evidence>
<dbReference type="PANTHER" id="PTHR34933">
    <property type="entry name" value="FLAGELLAR L-RING PROTEIN"/>
    <property type="match status" value="1"/>
</dbReference>
<evidence type="ECO:0000256" key="6">
    <source>
        <dbReference type="ARBA" id="ARBA00023237"/>
    </source>
</evidence>
<dbReference type="EMBL" id="CP071794">
    <property type="protein sequence ID" value="QTD55435.1"/>
    <property type="molecule type" value="Genomic_DNA"/>
</dbReference>